<dbReference type="Gene3D" id="2.40.160.10">
    <property type="entry name" value="Porin"/>
    <property type="match status" value="1"/>
</dbReference>
<evidence type="ECO:0000313" key="3">
    <source>
        <dbReference type="EMBL" id="NML42147.1"/>
    </source>
</evidence>
<dbReference type="InterPro" id="IPR023614">
    <property type="entry name" value="Porin_dom_sf"/>
</dbReference>
<evidence type="ECO:0000256" key="1">
    <source>
        <dbReference type="SAM" id="MobiDB-lite"/>
    </source>
</evidence>
<gene>
    <name evidence="3" type="ORF">HHL11_00200</name>
</gene>
<evidence type="ECO:0000256" key="2">
    <source>
        <dbReference type="SAM" id="SignalP"/>
    </source>
</evidence>
<evidence type="ECO:0008006" key="5">
    <source>
        <dbReference type="Google" id="ProtNLM"/>
    </source>
</evidence>
<feature type="signal peptide" evidence="2">
    <location>
        <begin position="1"/>
        <end position="28"/>
    </location>
</feature>
<organism evidence="3 4">
    <name type="scientific">Ramlibacter agri</name>
    <dbReference type="NCBI Taxonomy" id="2728837"/>
    <lineage>
        <taxon>Bacteria</taxon>
        <taxon>Pseudomonadati</taxon>
        <taxon>Pseudomonadota</taxon>
        <taxon>Betaproteobacteria</taxon>
        <taxon>Burkholderiales</taxon>
        <taxon>Comamonadaceae</taxon>
        <taxon>Ramlibacter</taxon>
    </lineage>
</organism>
<keyword evidence="2" id="KW-0732">Signal</keyword>
<dbReference type="Proteomes" id="UP000541185">
    <property type="component" value="Unassembled WGS sequence"/>
</dbReference>
<name>A0A848GVK1_9BURK</name>
<feature type="region of interest" description="Disordered" evidence="1">
    <location>
        <begin position="60"/>
        <end position="85"/>
    </location>
</feature>
<comment type="caution">
    <text evidence="3">The sequence shown here is derived from an EMBL/GenBank/DDBJ whole genome shotgun (WGS) entry which is preliminary data.</text>
</comment>
<dbReference type="EMBL" id="JABBFX010000001">
    <property type="protein sequence ID" value="NML42147.1"/>
    <property type="molecule type" value="Genomic_DNA"/>
</dbReference>
<accession>A0A848GVK1</accession>
<feature type="compositionally biased region" description="Low complexity" evidence="1">
    <location>
        <begin position="68"/>
        <end position="85"/>
    </location>
</feature>
<evidence type="ECO:0000313" key="4">
    <source>
        <dbReference type="Proteomes" id="UP000541185"/>
    </source>
</evidence>
<dbReference type="AlphaFoldDB" id="A0A848GVK1"/>
<reference evidence="3 4" key="1">
    <citation type="submission" date="2020-04" db="EMBL/GenBank/DDBJ databases">
        <title>Ramlibacter sp. G-1-2-2 isolated from soil.</title>
        <authorList>
            <person name="Dahal R.H."/>
        </authorList>
    </citation>
    <scope>NUCLEOTIDE SEQUENCE [LARGE SCALE GENOMIC DNA]</scope>
    <source>
        <strain evidence="3 4">G-1-2-2</strain>
    </source>
</reference>
<feature type="chain" id="PRO_5032911727" description="Porin" evidence="2">
    <location>
        <begin position="29"/>
        <end position="446"/>
    </location>
</feature>
<protein>
    <recommendedName>
        <fullName evidence="5">Porin</fullName>
    </recommendedName>
</protein>
<proteinExistence type="predicted"/>
<dbReference type="RefSeq" id="WP_169416372.1">
    <property type="nucleotide sequence ID" value="NZ_JABBFX010000001.1"/>
</dbReference>
<sequence length="446" mass="48266">MVCSRSSRLPLRIVAAAVIQLFAVSAYAADEAKRIEELEKKLAASMELIEKLSARVNQLEAGRPPAPASATAAAPAPAPASASAEQAARIDRLEQSVLSMSESTAKTHDLGIPLHGFADVGYAHSSLPVDGRKGGFTLGNLDLYMTPQISDRVRALVELVFEYGPQDVGVSTDLERLQFGYTFSDSFTLWAGRYHTPYGYWNAAFHHGQQIQTSATRPRFIDFEDRGGILPAHGVGLLGSGSVRSGGGRLLYDAYVANGDRIIDNTLDLNAAADDNGNKLVGGNIRYAFGGNLDGLMLGLHAFSQKVSAYDTSGIATSTTQVNMFGGLAVYDTDRWEIISEYYRFRDKDLSGGTGTHGSWAGFVQAGYHVGPWTPYARWEKTALDQSDNYFAAQDSGRSYLGGVLGLRYNLDANSAIKLELNQFREELASGPQRSHGGRVQFAVRF</sequence>
<dbReference type="SUPFAM" id="SSF56935">
    <property type="entry name" value="Porins"/>
    <property type="match status" value="1"/>
</dbReference>
<keyword evidence="4" id="KW-1185">Reference proteome</keyword>